<dbReference type="EMBL" id="CP049109">
    <property type="protein sequence ID" value="QIG81368.1"/>
    <property type="molecule type" value="Genomic_DNA"/>
</dbReference>
<protein>
    <submittedName>
        <fullName evidence="5">GNAT family N-acetyltransferase</fullName>
    </submittedName>
</protein>
<evidence type="ECO:0000256" key="2">
    <source>
        <dbReference type="ARBA" id="ARBA00022679"/>
    </source>
</evidence>
<keyword evidence="3" id="KW-0012">Acyltransferase</keyword>
<dbReference type="RefSeq" id="WP_165328294.1">
    <property type="nucleotide sequence ID" value="NZ_CP049109.1"/>
</dbReference>
<gene>
    <name evidence="5" type="ORF">G5C33_17305</name>
</gene>
<dbReference type="AlphaFoldDB" id="A0A6G6Y9I1"/>
<organism evidence="5 6">
    <name type="scientific">Stakelama tenebrarum</name>
    <dbReference type="NCBI Taxonomy" id="2711215"/>
    <lineage>
        <taxon>Bacteria</taxon>
        <taxon>Pseudomonadati</taxon>
        <taxon>Pseudomonadota</taxon>
        <taxon>Alphaproteobacteria</taxon>
        <taxon>Sphingomonadales</taxon>
        <taxon>Sphingomonadaceae</taxon>
        <taxon>Stakelama</taxon>
    </lineage>
</organism>
<reference evidence="5 6" key="1">
    <citation type="submission" date="2020-02" db="EMBL/GenBank/DDBJ databases">
        <authorList>
            <person name="Zheng R.K."/>
            <person name="Sun C.M."/>
        </authorList>
    </citation>
    <scope>NUCLEOTIDE SEQUENCE [LARGE SCALE GENOMIC DNA]</scope>
    <source>
        <strain evidence="6">zrk23</strain>
    </source>
</reference>
<dbReference type="GO" id="GO:0008080">
    <property type="term" value="F:N-acetyltransferase activity"/>
    <property type="evidence" value="ECO:0007669"/>
    <property type="project" value="UniProtKB-ARBA"/>
</dbReference>
<evidence type="ECO:0000256" key="1">
    <source>
        <dbReference type="ARBA" id="ARBA00008694"/>
    </source>
</evidence>
<dbReference type="InterPro" id="IPR016181">
    <property type="entry name" value="Acyl_CoA_acyltransferase"/>
</dbReference>
<evidence type="ECO:0000313" key="5">
    <source>
        <dbReference type="EMBL" id="QIG81368.1"/>
    </source>
</evidence>
<dbReference type="SUPFAM" id="SSF55729">
    <property type="entry name" value="Acyl-CoA N-acyltransferases (Nat)"/>
    <property type="match status" value="1"/>
</dbReference>
<dbReference type="FunFam" id="3.40.630.30:FF:000064">
    <property type="entry name" value="GNAT family acetyltransferase"/>
    <property type="match status" value="1"/>
</dbReference>
<dbReference type="InterPro" id="IPR000182">
    <property type="entry name" value="GNAT_dom"/>
</dbReference>
<dbReference type="Gene3D" id="3.40.630.30">
    <property type="match status" value="1"/>
</dbReference>
<dbReference type="CDD" id="cd04301">
    <property type="entry name" value="NAT_SF"/>
    <property type="match status" value="1"/>
</dbReference>
<dbReference type="PROSITE" id="PS51186">
    <property type="entry name" value="GNAT"/>
    <property type="match status" value="1"/>
</dbReference>
<dbReference type="PANTHER" id="PTHR10545">
    <property type="entry name" value="DIAMINE N-ACETYLTRANSFERASE"/>
    <property type="match status" value="1"/>
</dbReference>
<dbReference type="InterPro" id="IPR051016">
    <property type="entry name" value="Diverse_Substrate_AcTransf"/>
</dbReference>
<feature type="domain" description="N-acetyltransferase" evidence="4">
    <location>
        <begin position="2"/>
        <end position="159"/>
    </location>
</feature>
<keyword evidence="6" id="KW-1185">Reference proteome</keyword>
<evidence type="ECO:0000259" key="4">
    <source>
        <dbReference type="PROSITE" id="PS51186"/>
    </source>
</evidence>
<proteinExistence type="inferred from homology"/>
<comment type="similarity">
    <text evidence="1">Belongs to the acetyltransferase family.</text>
</comment>
<evidence type="ECO:0000313" key="6">
    <source>
        <dbReference type="Proteomes" id="UP000501568"/>
    </source>
</evidence>
<keyword evidence="2 5" id="KW-0808">Transferase</keyword>
<dbReference type="PANTHER" id="PTHR10545:SF29">
    <property type="entry name" value="GH14572P-RELATED"/>
    <property type="match status" value="1"/>
</dbReference>
<dbReference type="KEGG" id="spzr:G5C33_17305"/>
<evidence type="ECO:0000256" key="3">
    <source>
        <dbReference type="ARBA" id="ARBA00023315"/>
    </source>
</evidence>
<dbReference type="Proteomes" id="UP000501568">
    <property type="component" value="Chromosome"/>
</dbReference>
<dbReference type="Pfam" id="PF00583">
    <property type="entry name" value="Acetyltransf_1"/>
    <property type="match status" value="1"/>
</dbReference>
<name>A0A6G6Y9I1_9SPHN</name>
<sequence>MTHIREARPEDIGLIAGFIRKLAEYVRLSDRVTCTERDLERHLFGDHRAAQVLIAECEGSPAGFAVYYTTFSTFSGVPGLYLEDLFIDPKARGTGIGQALLARLAAIAVERGADRLSWAVLDWNVDAKGFYRRIGGVPEGGEWEHWRLSGDALHEFAASDAG</sequence>
<accession>A0A6G6Y9I1</accession>